<feature type="compositionally biased region" description="Polar residues" evidence="1">
    <location>
        <begin position="58"/>
        <end position="73"/>
    </location>
</feature>
<feature type="region of interest" description="Disordered" evidence="1">
    <location>
        <begin position="26"/>
        <end position="73"/>
    </location>
</feature>
<feature type="compositionally biased region" description="Basic and acidic residues" evidence="1">
    <location>
        <begin position="28"/>
        <end position="37"/>
    </location>
</feature>
<accession>A0A6J4PMA7</accession>
<organism evidence="2">
    <name type="scientific">uncultured Rubrobacteraceae bacterium</name>
    <dbReference type="NCBI Taxonomy" id="349277"/>
    <lineage>
        <taxon>Bacteria</taxon>
        <taxon>Bacillati</taxon>
        <taxon>Actinomycetota</taxon>
        <taxon>Rubrobacteria</taxon>
        <taxon>Rubrobacterales</taxon>
        <taxon>Rubrobacteraceae</taxon>
        <taxon>environmental samples</taxon>
    </lineage>
</organism>
<sequence length="73" mass="8504">MGKAAELTESMEDYLRLVYELGLDGEEASPRTHDKPPDQFPTKVAESHRRRRIVPHPTTETMKQYTQSDNIFR</sequence>
<dbReference type="EMBL" id="CADCUT010000148">
    <property type="protein sequence ID" value="CAA9418637.1"/>
    <property type="molecule type" value="Genomic_DNA"/>
</dbReference>
<dbReference type="AlphaFoldDB" id="A0A6J4PMA7"/>
<protein>
    <submittedName>
        <fullName evidence="2">Uncharacterized protein</fullName>
    </submittedName>
</protein>
<evidence type="ECO:0000256" key="1">
    <source>
        <dbReference type="SAM" id="MobiDB-lite"/>
    </source>
</evidence>
<evidence type="ECO:0000313" key="2">
    <source>
        <dbReference type="EMBL" id="CAA9418637.1"/>
    </source>
</evidence>
<reference evidence="2" key="1">
    <citation type="submission" date="2020-02" db="EMBL/GenBank/DDBJ databases">
        <authorList>
            <person name="Meier V. D."/>
        </authorList>
    </citation>
    <scope>NUCLEOTIDE SEQUENCE</scope>
    <source>
        <strain evidence="2">AVDCRST_MAG03</strain>
    </source>
</reference>
<gene>
    <name evidence="2" type="ORF">AVDCRST_MAG03-2383</name>
</gene>
<name>A0A6J4PMA7_9ACTN</name>
<proteinExistence type="predicted"/>